<proteinExistence type="inferred from homology"/>
<evidence type="ECO:0008006" key="10">
    <source>
        <dbReference type="Google" id="ProtNLM"/>
    </source>
</evidence>
<feature type="transmembrane region" description="Helical" evidence="8">
    <location>
        <begin position="153"/>
        <end position="175"/>
    </location>
</feature>
<feature type="transmembrane region" description="Helical" evidence="8">
    <location>
        <begin position="206"/>
        <end position="223"/>
    </location>
</feature>
<name>A0A644V594_9ZZZZ</name>
<dbReference type="GO" id="GO:1903785">
    <property type="term" value="P:L-valine transmembrane transport"/>
    <property type="evidence" value="ECO:0007669"/>
    <property type="project" value="TreeGrafter"/>
</dbReference>
<evidence type="ECO:0000256" key="2">
    <source>
        <dbReference type="ARBA" id="ARBA00010735"/>
    </source>
</evidence>
<evidence type="ECO:0000256" key="3">
    <source>
        <dbReference type="ARBA" id="ARBA00022448"/>
    </source>
</evidence>
<evidence type="ECO:0000256" key="6">
    <source>
        <dbReference type="ARBA" id="ARBA00022989"/>
    </source>
</evidence>
<feature type="transmembrane region" description="Helical" evidence="8">
    <location>
        <begin position="127"/>
        <end position="147"/>
    </location>
</feature>
<accession>A0A644V594</accession>
<keyword evidence="3" id="KW-0813">Transport</keyword>
<evidence type="ECO:0000313" key="9">
    <source>
        <dbReference type="EMBL" id="MPL86508.1"/>
    </source>
</evidence>
<keyword evidence="4" id="KW-1003">Cell membrane</keyword>
<feature type="transmembrane region" description="Helical" evidence="8">
    <location>
        <begin position="7"/>
        <end position="31"/>
    </location>
</feature>
<evidence type="ECO:0000256" key="8">
    <source>
        <dbReference type="SAM" id="Phobius"/>
    </source>
</evidence>
<reference evidence="9" key="1">
    <citation type="submission" date="2019-08" db="EMBL/GenBank/DDBJ databases">
        <authorList>
            <person name="Kucharzyk K."/>
            <person name="Murdoch R.W."/>
            <person name="Higgins S."/>
            <person name="Loffler F."/>
        </authorList>
    </citation>
    <scope>NUCLEOTIDE SEQUENCE</scope>
</reference>
<keyword evidence="6 8" id="KW-1133">Transmembrane helix</keyword>
<dbReference type="Pfam" id="PF03591">
    <property type="entry name" value="AzlC"/>
    <property type="match status" value="1"/>
</dbReference>
<evidence type="ECO:0000256" key="4">
    <source>
        <dbReference type="ARBA" id="ARBA00022475"/>
    </source>
</evidence>
<organism evidence="9">
    <name type="scientific">bioreactor metagenome</name>
    <dbReference type="NCBI Taxonomy" id="1076179"/>
    <lineage>
        <taxon>unclassified sequences</taxon>
        <taxon>metagenomes</taxon>
        <taxon>ecological metagenomes</taxon>
    </lineage>
</organism>
<feature type="transmembrane region" description="Helical" evidence="8">
    <location>
        <begin position="182"/>
        <end position="200"/>
    </location>
</feature>
<comment type="similarity">
    <text evidence="2">Belongs to the AzlC family.</text>
</comment>
<dbReference type="EMBL" id="VSSQ01000223">
    <property type="protein sequence ID" value="MPL86508.1"/>
    <property type="molecule type" value="Genomic_DNA"/>
</dbReference>
<evidence type="ECO:0000256" key="7">
    <source>
        <dbReference type="ARBA" id="ARBA00023136"/>
    </source>
</evidence>
<comment type="caution">
    <text evidence="9">The sequence shown here is derived from an EMBL/GenBank/DDBJ whole genome shotgun (WGS) entry which is preliminary data.</text>
</comment>
<sequence>MRKKEQYLLGVKTALPVILGILPVAVAFAVLSEHSGLTTLETILMSTLVFAGASQIMAVGMLVAGSGILPIVLATFILNFRHVIMGTCVMNRMLDTPMWKRAILCFGVTDESFAIFTTTEETNNTPYYFAGVISVTYSTWVLGTIAGCAASQFLPTLVSRSLGIALFAMFIGLVIPNIRKNIELGFLVILTAFLNVIFNYFLPPSWAIIFATLVGAFLGIFFVKETEEEEAQ</sequence>
<evidence type="ECO:0000256" key="1">
    <source>
        <dbReference type="ARBA" id="ARBA00004651"/>
    </source>
</evidence>
<dbReference type="AlphaFoldDB" id="A0A644V594"/>
<gene>
    <name evidence="9" type="ORF">SDC9_32490</name>
</gene>
<dbReference type="GO" id="GO:0005886">
    <property type="term" value="C:plasma membrane"/>
    <property type="evidence" value="ECO:0007669"/>
    <property type="project" value="UniProtKB-SubCell"/>
</dbReference>
<dbReference type="PANTHER" id="PTHR34979">
    <property type="entry name" value="INNER MEMBRANE PROTEIN YGAZ"/>
    <property type="match status" value="1"/>
</dbReference>
<protein>
    <recommendedName>
        <fullName evidence="10">Inner membrane protein YgaZ</fullName>
    </recommendedName>
</protein>
<dbReference type="PANTHER" id="PTHR34979:SF1">
    <property type="entry name" value="INNER MEMBRANE PROTEIN YGAZ"/>
    <property type="match status" value="1"/>
</dbReference>
<feature type="transmembrane region" description="Helical" evidence="8">
    <location>
        <begin position="43"/>
        <end position="76"/>
    </location>
</feature>
<evidence type="ECO:0000256" key="5">
    <source>
        <dbReference type="ARBA" id="ARBA00022692"/>
    </source>
</evidence>
<dbReference type="InterPro" id="IPR011606">
    <property type="entry name" value="Brnchd-chn_aa_trnsp_permease"/>
</dbReference>
<keyword evidence="7 8" id="KW-0472">Membrane</keyword>
<keyword evidence="5 8" id="KW-0812">Transmembrane</keyword>
<comment type="subcellular location">
    <subcellularLocation>
        <location evidence="1">Cell membrane</location>
        <topology evidence="1">Multi-pass membrane protein</topology>
    </subcellularLocation>
</comment>